<sequence>MRSFGTPEFLFMLQAARWTVILSLIAYLGGGALGAVLAFMRVSGNRFASGFARVWILLFQCTPLLMLLFLVFFGLALTGYGQNAYVAVTVALSCYAGAYFGEIWRGALEAVPQGQWQASAALGFSRYEQFRHVIVPQSVRIAIPPTVGFMVQVIKNTSLASIIGFQELTQAAQFVNNLTFQPISVYLVAAAVYFILCFPLTLLSRRLEKKLHVDRPSPVAA</sequence>
<dbReference type="GO" id="GO:0022857">
    <property type="term" value="F:transmembrane transporter activity"/>
    <property type="evidence" value="ECO:0007669"/>
    <property type="project" value="InterPro"/>
</dbReference>
<dbReference type="SUPFAM" id="SSF161098">
    <property type="entry name" value="MetI-like"/>
    <property type="match status" value="1"/>
</dbReference>
<evidence type="ECO:0000256" key="1">
    <source>
        <dbReference type="ARBA" id="ARBA00004429"/>
    </source>
</evidence>
<dbReference type="STRING" id="198092.SAMN02745194_03902"/>
<evidence type="ECO:0000256" key="8">
    <source>
        <dbReference type="RuleBase" id="RU363032"/>
    </source>
</evidence>
<dbReference type="Pfam" id="PF00528">
    <property type="entry name" value="BPD_transp_1"/>
    <property type="match status" value="1"/>
</dbReference>
<evidence type="ECO:0000256" key="7">
    <source>
        <dbReference type="ARBA" id="ARBA00023136"/>
    </source>
</evidence>
<reference evidence="10 11" key="1">
    <citation type="submission" date="2016-11" db="EMBL/GenBank/DDBJ databases">
        <authorList>
            <person name="Jaros S."/>
            <person name="Januszkiewicz K."/>
            <person name="Wedrychowicz H."/>
        </authorList>
    </citation>
    <scope>NUCLEOTIDE SEQUENCE [LARGE SCALE GENOMIC DNA]</scope>
    <source>
        <strain evidence="10 11">DSM 14916</strain>
    </source>
</reference>
<evidence type="ECO:0000256" key="4">
    <source>
        <dbReference type="ARBA" id="ARBA00022475"/>
    </source>
</evidence>
<feature type="domain" description="ABC transmembrane type-1" evidence="9">
    <location>
        <begin position="16"/>
        <end position="204"/>
    </location>
</feature>
<dbReference type="InterPro" id="IPR000515">
    <property type="entry name" value="MetI-like"/>
</dbReference>
<gene>
    <name evidence="10" type="ORF">SAMN02745194_03902</name>
</gene>
<dbReference type="EMBL" id="FQZF01000027">
    <property type="protein sequence ID" value="SHJ98994.1"/>
    <property type="molecule type" value="Genomic_DNA"/>
</dbReference>
<dbReference type="Proteomes" id="UP000184387">
    <property type="component" value="Unassembled WGS sequence"/>
</dbReference>
<organism evidence="10 11">
    <name type="scientific">Muricoccus roseus</name>
    <dbReference type="NCBI Taxonomy" id="198092"/>
    <lineage>
        <taxon>Bacteria</taxon>
        <taxon>Pseudomonadati</taxon>
        <taxon>Pseudomonadota</taxon>
        <taxon>Alphaproteobacteria</taxon>
        <taxon>Acetobacterales</taxon>
        <taxon>Roseomonadaceae</taxon>
        <taxon>Muricoccus</taxon>
    </lineage>
</organism>
<feature type="transmembrane region" description="Helical" evidence="8">
    <location>
        <begin position="183"/>
        <end position="203"/>
    </location>
</feature>
<evidence type="ECO:0000256" key="2">
    <source>
        <dbReference type="ARBA" id="ARBA00010072"/>
    </source>
</evidence>
<dbReference type="PANTHER" id="PTHR30614">
    <property type="entry name" value="MEMBRANE COMPONENT OF AMINO ACID ABC TRANSPORTER"/>
    <property type="match status" value="1"/>
</dbReference>
<dbReference type="InterPro" id="IPR010065">
    <property type="entry name" value="AA_ABC_transptr_permease_3TM"/>
</dbReference>
<evidence type="ECO:0000313" key="10">
    <source>
        <dbReference type="EMBL" id="SHJ98994.1"/>
    </source>
</evidence>
<dbReference type="CDD" id="cd06261">
    <property type="entry name" value="TM_PBP2"/>
    <property type="match status" value="1"/>
</dbReference>
<keyword evidence="5 8" id="KW-0812">Transmembrane</keyword>
<evidence type="ECO:0000313" key="11">
    <source>
        <dbReference type="Proteomes" id="UP000184387"/>
    </source>
</evidence>
<dbReference type="PANTHER" id="PTHR30614:SF34">
    <property type="entry name" value="BLR6398 PROTEIN"/>
    <property type="match status" value="1"/>
</dbReference>
<dbReference type="AlphaFoldDB" id="A0A1M6NTN3"/>
<evidence type="ECO:0000256" key="6">
    <source>
        <dbReference type="ARBA" id="ARBA00022989"/>
    </source>
</evidence>
<evidence type="ECO:0000256" key="5">
    <source>
        <dbReference type="ARBA" id="ARBA00022692"/>
    </source>
</evidence>
<evidence type="ECO:0000256" key="3">
    <source>
        <dbReference type="ARBA" id="ARBA00022448"/>
    </source>
</evidence>
<dbReference type="GO" id="GO:0006865">
    <property type="term" value="P:amino acid transport"/>
    <property type="evidence" value="ECO:0007669"/>
    <property type="project" value="TreeGrafter"/>
</dbReference>
<keyword evidence="11" id="KW-1185">Reference proteome</keyword>
<accession>A0A1M6NTN3</accession>
<keyword evidence="3 8" id="KW-0813">Transport</keyword>
<feature type="transmembrane region" description="Helical" evidence="8">
    <location>
        <begin position="54"/>
        <end position="77"/>
    </location>
</feature>
<feature type="transmembrane region" description="Helical" evidence="8">
    <location>
        <begin position="20"/>
        <end position="42"/>
    </location>
</feature>
<dbReference type="PROSITE" id="PS50928">
    <property type="entry name" value="ABC_TM1"/>
    <property type="match status" value="1"/>
</dbReference>
<comment type="subcellular location">
    <subcellularLocation>
        <location evidence="1">Cell inner membrane</location>
        <topology evidence="1">Multi-pass membrane protein</topology>
    </subcellularLocation>
    <subcellularLocation>
        <location evidence="8">Cell membrane</location>
        <topology evidence="8">Multi-pass membrane protein</topology>
    </subcellularLocation>
</comment>
<dbReference type="GO" id="GO:0043190">
    <property type="term" value="C:ATP-binding cassette (ABC) transporter complex"/>
    <property type="evidence" value="ECO:0007669"/>
    <property type="project" value="InterPro"/>
</dbReference>
<dbReference type="NCBIfam" id="TIGR01726">
    <property type="entry name" value="HEQRo_perm_3TM"/>
    <property type="match status" value="1"/>
</dbReference>
<name>A0A1M6NTN3_9PROT</name>
<dbReference type="OrthoDB" id="9814550at2"/>
<keyword evidence="6 8" id="KW-1133">Transmembrane helix</keyword>
<evidence type="ECO:0000259" key="9">
    <source>
        <dbReference type="PROSITE" id="PS50928"/>
    </source>
</evidence>
<dbReference type="InterPro" id="IPR035906">
    <property type="entry name" value="MetI-like_sf"/>
</dbReference>
<dbReference type="Gene3D" id="1.10.3720.10">
    <property type="entry name" value="MetI-like"/>
    <property type="match status" value="1"/>
</dbReference>
<dbReference type="RefSeq" id="WP_073137823.1">
    <property type="nucleotide sequence ID" value="NZ_FQZF01000027.1"/>
</dbReference>
<keyword evidence="7 8" id="KW-0472">Membrane</keyword>
<proteinExistence type="inferred from homology"/>
<comment type="similarity">
    <text evidence="2">Belongs to the binding-protein-dependent transport system permease family. HisMQ subfamily.</text>
</comment>
<protein>
    <submittedName>
        <fullName evidence="10">Amino acid ABC transporter membrane protein 2, PAAT family (TC 3.A.1.3.-)</fullName>
    </submittedName>
</protein>
<keyword evidence="4" id="KW-1003">Cell membrane</keyword>
<dbReference type="InterPro" id="IPR043429">
    <property type="entry name" value="ArtM/GltK/GlnP/TcyL/YhdX-like"/>
</dbReference>